<dbReference type="GO" id="GO:0005506">
    <property type="term" value="F:iron ion binding"/>
    <property type="evidence" value="ECO:0007669"/>
    <property type="project" value="InterPro"/>
</dbReference>
<feature type="transmembrane region" description="Helical" evidence="7">
    <location>
        <begin position="151"/>
        <end position="168"/>
    </location>
</feature>
<dbReference type="GO" id="GO:0016020">
    <property type="term" value="C:membrane"/>
    <property type="evidence" value="ECO:0007669"/>
    <property type="project" value="GOC"/>
</dbReference>
<feature type="transmembrane region" description="Helical" evidence="7">
    <location>
        <begin position="110"/>
        <end position="136"/>
    </location>
</feature>
<sequence>MRIRIVGVDEEWAGYCCTYDVHVHTSACLFPEGEMENVTTLTAARLAGKIWGDVRPLFYLELPSTSSFQHVTEVPDYLKQVTPYFFAMILLEVFIRWMKGMPRVRFNDSINSLSAGLFLLLAKILLGGIDISLYVWVHSRFCVYELPWDSALTWIVALLGVDCGYYWFHRMAHEVNLFWAAHQTHHSSEDYTLSTALRQSTCQVFTSMVNGGRGRWGNWNLSLWTPLNTEHTFL</sequence>
<gene>
    <name evidence="9" type="ORF">GBAR_LOCUS29828</name>
</gene>
<accession>A0AA35XDF4</accession>
<dbReference type="GO" id="GO:0008610">
    <property type="term" value="P:lipid biosynthetic process"/>
    <property type="evidence" value="ECO:0007669"/>
    <property type="project" value="InterPro"/>
</dbReference>
<organism evidence="9 10">
    <name type="scientific">Geodia barretti</name>
    <name type="common">Barrett's horny sponge</name>
    <dbReference type="NCBI Taxonomy" id="519541"/>
    <lineage>
        <taxon>Eukaryota</taxon>
        <taxon>Metazoa</taxon>
        <taxon>Porifera</taxon>
        <taxon>Demospongiae</taxon>
        <taxon>Heteroscleromorpha</taxon>
        <taxon>Tetractinellida</taxon>
        <taxon>Astrophorina</taxon>
        <taxon>Geodiidae</taxon>
        <taxon>Geodia</taxon>
    </lineage>
</organism>
<proteinExistence type="predicted"/>
<comment type="caution">
    <text evidence="9">The sequence shown here is derived from an EMBL/GenBank/DDBJ whole genome shotgun (WGS) entry which is preliminary data.</text>
</comment>
<comment type="subcellular location">
    <subcellularLocation>
        <location evidence="1">Endomembrane system</location>
        <topology evidence="1">Multi-pass membrane protein</topology>
    </subcellularLocation>
</comment>
<evidence type="ECO:0000256" key="3">
    <source>
        <dbReference type="ARBA" id="ARBA00022989"/>
    </source>
</evidence>
<dbReference type="GO" id="GO:0005783">
    <property type="term" value="C:endoplasmic reticulum"/>
    <property type="evidence" value="ECO:0007669"/>
    <property type="project" value="TreeGrafter"/>
</dbReference>
<protein>
    <submittedName>
        <fullName evidence="9">Alkylglycerol monooxygenase</fullName>
    </submittedName>
</protein>
<dbReference type="EMBL" id="CASHTH010004204">
    <property type="protein sequence ID" value="CAI8054683.1"/>
    <property type="molecule type" value="Genomic_DNA"/>
</dbReference>
<evidence type="ECO:0000313" key="9">
    <source>
        <dbReference type="EMBL" id="CAI8054683.1"/>
    </source>
</evidence>
<dbReference type="PANTHER" id="PTHR21624:SF1">
    <property type="entry name" value="ALKYLGLYCEROL MONOOXYGENASE"/>
    <property type="match status" value="1"/>
</dbReference>
<evidence type="ECO:0000256" key="6">
    <source>
        <dbReference type="ARBA" id="ARBA00023136"/>
    </source>
</evidence>
<feature type="domain" description="Fatty acid hydroxylase" evidence="8">
    <location>
        <begin position="154"/>
        <end position="207"/>
    </location>
</feature>
<keyword evidence="6 7" id="KW-0472">Membrane</keyword>
<keyword evidence="9" id="KW-0503">Monooxygenase</keyword>
<evidence type="ECO:0000259" key="8">
    <source>
        <dbReference type="Pfam" id="PF04116"/>
    </source>
</evidence>
<dbReference type="Pfam" id="PF04116">
    <property type="entry name" value="FA_hydroxylase"/>
    <property type="match status" value="1"/>
</dbReference>
<evidence type="ECO:0000256" key="7">
    <source>
        <dbReference type="SAM" id="Phobius"/>
    </source>
</evidence>
<evidence type="ECO:0000256" key="1">
    <source>
        <dbReference type="ARBA" id="ARBA00004127"/>
    </source>
</evidence>
<reference evidence="9" key="1">
    <citation type="submission" date="2023-03" db="EMBL/GenBank/DDBJ databases">
        <authorList>
            <person name="Steffen K."/>
            <person name="Cardenas P."/>
        </authorList>
    </citation>
    <scope>NUCLEOTIDE SEQUENCE</scope>
</reference>
<dbReference type="GO" id="GO:0050479">
    <property type="term" value="F:glyceryl-ether monooxygenase activity"/>
    <property type="evidence" value="ECO:0007669"/>
    <property type="project" value="TreeGrafter"/>
</dbReference>
<keyword evidence="5" id="KW-0443">Lipid metabolism</keyword>
<evidence type="ECO:0000256" key="4">
    <source>
        <dbReference type="ARBA" id="ARBA00023002"/>
    </source>
</evidence>
<dbReference type="PANTHER" id="PTHR21624">
    <property type="entry name" value="STEROL DESATURASE-RELATED PROTEIN"/>
    <property type="match status" value="1"/>
</dbReference>
<keyword evidence="3 7" id="KW-1133">Transmembrane helix</keyword>
<evidence type="ECO:0000313" key="10">
    <source>
        <dbReference type="Proteomes" id="UP001174909"/>
    </source>
</evidence>
<dbReference type="Proteomes" id="UP001174909">
    <property type="component" value="Unassembled WGS sequence"/>
</dbReference>
<dbReference type="GO" id="GO:0006643">
    <property type="term" value="P:membrane lipid metabolic process"/>
    <property type="evidence" value="ECO:0007669"/>
    <property type="project" value="TreeGrafter"/>
</dbReference>
<dbReference type="InterPro" id="IPR006694">
    <property type="entry name" value="Fatty_acid_hydroxylase"/>
</dbReference>
<keyword evidence="10" id="KW-1185">Reference proteome</keyword>
<name>A0AA35XDF4_GEOBA</name>
<dbReference type="AlphaFoldDB" id="A0AA35XDF4"/>
<keyword evidence="4" id="KW-0560">Oxidoreductase</keyword>
<evidence type="ECO:0000256" key="2">
    <source>
        <dbReference type="ARBA" id="ARBA00022692"/>
    </source>
</evidence>
<dbReference type="InterPro" id="IPR051689">
    <property type="entry name" value="Sterol_desaturase/TMEM195"/>
</dbReference>
<keyword evidence="2 7" id="KW-0812">Transmembrane</keyword>
<evidence type="ECO:0000256" key="5">
    <source>
        <dbReference type="ARBA" id="ARBA00023098"/>
    </source>
</evidence>